<evidence type="ECO:0000313" key="4">
    <source>
        <dbReference type="Proteomes" id="UP000649573"/>
    </source>
</evidence>
<evidence type="ECO:0000256" key="1">
    <source>
        <dbReference type="SAM" id="MobiDB-lite"/>
    </source>
</evidence>
<reference evidence="4" key="1">
    <citation type="journal article" date="2019" name="Int. J. Syst. Evol. Microbiol.">
        <title>The Global Catalogue of Microorganisms (GCM) 10K type strain sequencing project: providing services to taxonomists for standard genome sequencing and annotation.</title>
        <authorList>
            <consortium name="The Broad Institute Genomics Platform"/>
            <consortium name="The Broad Institute Genome Sequencing Center for Infectious Disease"/>
            <person name="Wu L."/>
            <person name="Ma J."/>
        </authorList>
    </citation>
    <scope>NUCLEOTIDE SEQUENCE [LARGE SCALE GENOMIC DNA]</scope>
    <source>
        <strain evidence="4">JCM 3296</strain>
    </source>
</reference>
<feature type="compositionally biased region" description="Polar residues" evidence="1">
    <location>
        <begin position="257"/>
        <end position="267"/>
    </location>
</feature>
<sequence length="275" mass="30468">MTPLQTLEQICVEAIAAHLPFEDAAPRYRWLLDRWNAITEPSGRRPTPPGLEFEEAYDDLGFPPRMARFHRQALAKLPQLLRAEIGVQQLLFHDGDVLAALAAYQTNVFTDRLNQQLADRIPAGATVLELGGGAGLTTAKALRAGYLFTDVSTVFTRAAEQRFGVKTAILDINEDFDQQADVVIAGNVLHNATHIGKTLERIHRAADLLLFTESTRDSAITLTGMQFLLSPPTTRERIFLTADEWRAELSAAGFDTEPSTPDESGQQLFVARRRT</sequence>
<dbReference type="Pfam" id="PF08242">
    <property type="entry name" value="Methyltransf_12"/>
    <property type="match status" value="1"/>
</dbReference>
<accession>A0ABQ2UFH7</accession>
<feature type="region of interest" description="Disordered" evidence="1">
    <location>
        <begin position="253"/>
        <end position="275"/>
    </location>
</feature>
<dbReference type="InterPro" id="IPR013217">
    <property type="entry name" value="Methyltransf_12"/>
</dbReference>
<dbReference type="RefSeq" id="WP_189252733.1">
    <property type="nucleotide sequence ID" value="NZ_BMRE01000003.1"/>
</dbReference>
<proteinExistence type="predicted"/>
<keyword evidence="4" id="KW-1185">Reference proteome</keyword>
<comment type="caution">
    <text evidence="3">The sequence shown here is derived from an EMBL/GenBank/DDBJ whole genome shotgun (WGS) entry which is preliminary data.</text>
</comment>
<feature type="domain" description="Methyltransferase type 12" evidence="2">
    <location>
        <begin position="128"/>
        <end position="205"/>
    </location>
</feature>
<name>A0ABQ2UFH7_9PSEU</name>
<organism evidence="3 4">
    <name type="scientific">Lentzea flava</name>
    <dbReference type="NCBI Taxonomy" id="103732"/>
    <lineage>
        <taxon>Bacteria</taxon>
        <taxon>Bacillati</taxon>
        <taxon>Actinomycetota</taxon>
        <taxon>Actinomycetes</taxon>
        <taxon>Pseudonocardiales</taxon>
        <taxon>Pseudonocardiaceae</taxon>
        <taxon>Lentzea</taxon>
    </lineage>
</organism>
<dbReference type="EMBL" id="BMRE01000003">
    <property type="protein sequence ID" value="GGU22991.1"/>
    <property type="molecule type" value="Genomic_DNA"/>
</dbReference>
<protein>
    <recommendedName>
        <fullName evidence="2">Methyltransferase type 12 domain-containing protein</fullName>
    </recommendedName>
</protein>
<evidence type="ECO:0000259" key="2">
    <source>
        <dbReference type="Pfam" id="PF08242"/>
    </source>
</evidence>
<dbReference type="Gene3D" id="3.40.50.150">
    <property type="entry name" value="Vaccinia Virus protein VP39"/>
    <property type="match status" value="1"/>
</dbReference>
<gene>
    <name evidence="3" type="ORF">GCM10010178_13800</name>
</gene>
<dbReference type="InterPro" id="IPR029063">
    <property type="entry name" value="SAM-dependent_MTases_sf"/>
</dbReference>
<dbReference type="SUPFAM" id="SSF53335">
    <property type="entry name" value="S-adenosyl-L-methionine-dependent methyltransferases"/>
    <property type="match status" value="1"/>
</dbReference>
<dbReference type="Proteomes" id="UP000649573">
    <property type="component" value="Unassembled WGS sequence"/>
</dbReference>
<evidence type="ECO:0000313" key="3">
    <source>
        <dbReference type="EMBL" id="GGU22991.1"/>
    </source>
</evidence>